<reference evidence="2" key="1">
    <citation type="submission" date="2020-06" db="EMBL/GenBank/DDBJ databases">
        <authorList>
            <person name="Li T."/>
            <person name="Hu X."/>
            <person name="Zhang T."/>
            <person name="Song X."/>
            <person name="Zhang H."/>
            <person name="Dai N."/>
            <person name="Sheng W."/>
            <person name="Hou X."/>
            <person name="Wei L."/>
        </authorList>
    </citation>
    <scope>NUCLEOTIDE SEQUENCE</scope>
    <source>
        <strain evidence="2">3651</strain>
        <tissue evidence="2">Leaf</tissue>
    </source>
</reference>
<dbReference type="EMBL" id="JACGWO010000003">
    <property type="protein sequence ID" value="KAK4433368.1"/>
    <property type="molecule type" value="Genomic_DNA"/>
</dbReference>
<evidence type="ECO:0000313" key="3">
    <source>
        <dbReference type="Proteomes" id="UP001293254"/>
    </source>
</evidence>
<evidence type="ECO:0000313" key="2">
    <source>
        <dbReference type="EMBL" id="KAK4433368.1"/>
    </source>
</evidence>
<feature type="region of interest" description="Disordered" evidence="1">
    <location>
        <begin position="127"/>
        <end position="174"/>
    </location>
</feature>
<evidence type="ECO:0000256" key="1">
    <source>
        <dbReference type="SAM" id="MobiDB-lite"/>
    </source>
</evidence>
<sequence>MNIDEDTPQHDIAQHEVTHFVDASELWRRFDAGMDSIRSEGAKAPTGSGGSRSMTGERSQLAAEALQPQGCPLFDLLSSLNSSIYSHLSNRHYRAHLKEHVLAAAVPTSRNTLYYALNFPRCRRRRTHLKESSPPPPRPCLHPFSPLSTLRDSAAATPPQGTHPVTVDGYNEET</sequence>
<dbReference type="Proteomes" id="UP001293254">
    <property type="component" value="Unassembled WGS sequence"/>
</dbReference>
<dbReference type="AlphaFoldDB" id="A0AAE2CSZ2"/>
<reference evidence="2" key="2">
    <citation type="journal article" date="2024" name="Plant">
        <title>Genomic evolution and insights into agronomic trait innovations of Sesamum species.</title>
        <authorList>
            <person name="Miao H."/>
            <person name="Wang L."/>
            <person name="Qu L."/>
            <person name="Liu H."/>
            <person name="Sun Y."/>
            <person name="Le M."/>
            <person name="Wang Q."/>
            <person name="Wei S."/>
            <person name="Zheng Y."/>
            <person name="Lin W."/>
            <person name="Duan Y."/>
            <person name="Cao H."/>
            <person name="Xiong S."/>
            <person name="Wang X."/>
            <person name="Wei L."/>
            <person name="Li C."/>
            <person name="Ma Q."/>
            <person name="Ju M."/>
            <person name="Zhao R."/>
            <person name="Li G."/>
            <person name="Mu C."/>
            <person name="Tian Q."/>
            <person name="Mei H."/>
            <person name="Zhang T."/>
            <person name="Gao T."/>
            <person name="Zhang H."/>
        </authorList>
    </citation>
    <scope>NUCLEOTIDE SEQUENCE</scope>
    <source>
        <strain evidence="2">3651</strain>
    </source>
</reference>
<protein>
    <submittedName>
        <fullName evidence="2">Uncharacterized protein</fullName>
    </submittedName>
</protein>
<gene>
    <name evidence="2" type="ORF">Salat_1099100</name>
</gene>
<accession>A0AAE2CSZ2</accession>
<keyword evidence="3" id="KW-1185">Reference proteome</keyword>
<feature type="region of interest" description="Disordered" evidence="1">
    <location>
        <begin position="38"/>
        <end position="57"/>
    </location>
</feature>
<organism evidence="2 3">
    <name type="scientific">Sesamum alatum</name>
    <dbReference type="NCBI Taxonomy" id="300844"/>
    <lineage>
        <taxon>Eukaryota</taxon>
        <taxon>Viridiplantae</taxon>
        <taxon>Streptophyta</taxon>
        <taxon>Embryophyta</taxon>
        <taxon>Tracheophyta</taxon>
        <taxon>Spermatophyta</taxon>
        <taxon>Magnoliopsida</taxon>
        <taxon>eudicotyledons</taxon>
        <taxon>Gunneridae</taxon>
        <taxon>Pentapetalae</taxon>
        <taxon>asterids</taxon>
        <taxon>lamiids</taxon>
        <taxon>Lamiales</taxon>
        <taxon>Pedaliaceae</taxon>
        <taxon>Sesamum</taxon>
    </lineage>
</organism>
<proteinExistence type="predicted"/>
<comment type="caution">
    <text evidence="2">The sequence shown here is derived from an EMBL/GenBank/DDBJ whole genome shotgun (WGS) entry which is preliminary data.</text>
</comment>
<name>A0AAE2CSZ2_9LAMI</name>